<evidence type="ECO:0000313" key="1">
    <source>
        <dbReference type="EMBL" id="KAI7945107.1"/>
    </source>
</evidence>
<gene>
    <name evidence="1" type="ORF">MJO28_010802</name>
</gene>
<organism evidence="1 2">
    <name type="scientific">Puccinia striiformis f. sp. tritici</name>
    <dbReference type="NCBI Taxonomy" id="168172"/>
    <lineage>
        <taxon>Eukaryota</taxon>
        <taxon>Fungi</taxon>
        <taxon>Dikarya</taxon>
        <taxon>Basidiomycota</taxon>
        <taxon>Pucciniomycotina</taxon>
        <taxon>Pucciniomycetes</taxon>
        <taxon>Pucciniales</taxon>
        <taxon>Pucciniaceae</taxon>
        <taxon>Puccinia</taxon>
    </lineage>
</organism>
<comment type="caution">
    <text evidence="1">The sequence shown here is derived from an EMBL/GenBank/DDBJ whole genome shotgun (WGS) entry which is preliminary data.</text>
</comment>
<protein>
    <submittedName>
        <fullName evidence="1">Uncharacterized protein</fullName>
    </submittedName>
</protein>
<reference evidence="2" key="1">
    <citation type="journal article" date="2018" name="BMC Genomics">
        <title>Genomic insights into host adaptation between the wheat stripe rust pathogen (Puccinia striiformis f. sp. tritici) and the barley stripe rust pathogen (Puccinia striiformis f. sp. hordei).</title>
        <authorList>
            <person name="Xia C."/>
            <person name="Wang M."/>
            <person name="Yin C."/>
            <person name="Cornejo O.E."/>
            <person name="Hulbert S.H."/>
            <person name="Chen X."/>
        </authorList>
    </citation>
    <scope>NUCLEOTIDE SEQUENCE [LARGE SCALE GENOMIC DNA]</scope>
    <source>
        <strain evidence="2">93-210</strain>
    </source>
</reference>
<proteinExistence type="predicted"/>
<sequence>MASQSGICVSEALSTAFVDAVSNKASLRLILVQIENESLVPSLVRPPTDSKTEAEDFDLLADILHDDKPAYVLFRLGDDADKDWLFISYVPDQAKVRDKMLYASTRATVSRQLGDSNFNNSMFATTKDELTPKGYMAHLASQKAQAPLTSRERELADIKAAEGADSSSMGTTIRSSNVWGSAGNTANGNLGLKWHDDAQKALSSWSSKDGGPVVQFNIDTTTETIVISSNDHSGQLNFPDDLPTYTFFKFLLDGDSERRGSEHGFTLDKKIETSNPEEVDIDYIKSELGLSVPSEVNPDSSNLKPSGGFAKPPRPGRRR</sequence>
<reference evidence="1 2" key="3">
    <citation type="journal article" date="2022" name="Microbiol. Spectr.">
        <title>Folding features and dynamics of 3D genome architecture in plant fungal pathogens.</title>
        <authorList>
            <person name="Xia C."/>
        </authorList>
    </citation>
    <scope>NUCLEOTIDE SEQUENCE [LARGE SCALE GENOMIC DNA]</scope>
    <source>
        <strain evidence="1 2">93-210</strain>
    </source>
</reference>
<reference evidence="2" key="2">
    <citation type="journal article" date="2018" name="Mol. Plant Microbe Interact.">
        <title>Genome sequence resources for the wheat stripe rust pathogen (Puccinia striiformis f. sp. tritici) and the barley stripe rust pathogen (Puccinia striiformis f. sp. hordei).</title>
        <authorList>
            <person name="Xia C."/>
            <person name="Wang M."/>
            <person name="Yin C."/>
            <person name="Cornejo O.E."/>
            <person name="Hulbert S.H."/>
            <person name="Chen X."/>
        </authorList>
    </citation>
    <scope>NUCLEOTIDE SEQUENCE [LARGE SCALE GENOMIC DNA]</scope>
    <source>
        <strain evidence="2">93-210</strain>
    </source>
</reference>
<accession>A0ACC0E635</accession>
<evidence type="ECO:0000313" key="2">
    <source>
        <dbReference type="Proteomes" id="UP001060170"/>
    </source>
</evidence>
<dbReference type="Proteomes" id="UP001060170">
    <property type="component" value="Chromosome 10"/>
</dbReference>
<keyword evidence="2" id="KW-1185">Reference proteome</keyword>
<dbReference type="EMBL" id="CM045874">
    <property type="protein sequence ID" value="KAI7945107.1"/>
    <property type="molecule type" value="Genomic_DNA"/>
</dbReference>
<name>A0ACC0E635_9BASI</name>